<evidence type="ECO:0000313" key="3">
    <source>
        <dbReference type="EMBL" id="PIZ16971.1"/>
    </source>
</evidence>
<dbReference type="Pfam" id="PF00004">
    <property type="entry name" value="AAA"/>
    <property type="match status" value="1"/>
</dbReference>
<sequence>WEDAFLGDGVTEILRHNISFFLENRAFFQEHGIPCKRGILFHGPPGNGKTLAGKILACQSGINFIWATSKHIFWLEHNCRSDAFAAVYELARRISPCIVFLEDIDLLVGEERTDSKARLGAFLNELDGFENNKHVITIATTNFPEVLDKAISERPGRFDVKVRFDNPDHATRLGILKMYGKSLEFEQDADLEEIADAANGLSCAAVREVVTRAFIKASERVFRDKTGGKIAILREDLLGSVSFLSNGKVKMGFEADKTVASVPPSKIGGQAQ</sequence>
<dbReference type="Gene3D" id="3.40.50.300">
    <property type="entry name" value="P-loop containing nucleotide triphosphate hydrolases"/>
    <property type="match status" value="1"/>
</dbReference>
<organism evidence="3 4">
    <name type="scientific">Candidatus Desantisbacteria bacterium CG_4_10_14_0_8_um_filter_48_22</name>
    <dbReference type="NCBI Taxonomy" id="1974543"/>
    <lineage>
        <taxon>Bacteria</taxon>
        <taxon>Candidatus Desantisiibacteriota</taxon>
    </lineage>
</organism>
<keyword evidence="1" id="KW-0067">ATP-binding</keyword>
<dbReference type="GO" id="GO:0006508">
    <property type="term" value="P:proteolysis"/>
    <property type="evidence" value="ECO:0007669"/>
    <property type="project" value="TreeGrafter"/>
</dbReference>
<reference evidence="4" key="1">
    <citation type="submission" date="2017-09" db="EMBL/GenBank/DDBJ databases">
        <title>Depth-based differentiation of microbial function through sediment-hosted aquifers and enrichment of novel symbionts in the deep terrestrial subsurface.</title>
        <authorList>
            <person name="Probst A.J."/>
            <person name="Ladd B."/>
            <person name="Jarett J.K."/>
            <person name="Geller-Mcgrath D.E."/>
            <person name="Sieber C.M.K."/>
            <person name="Emerson J.B."/>
            <person name="Anantharaman K."/>
            <person name="Thomas B.C."/>
            <person name="Malmstrom R."/>
            <person name="Stieglmeier M."/>
            <person name="Klingl A."/>
            <person name="Woyke T."/>
            <person name="Ryan C.M."/>
            <person name="Banfield J.F."/>
        </authorList>
    </citation>
    <scope>NUCLEOTIDE SEQUENCE [LARGE SCALE GENOMIC DNA]</scope>
</reference>
<protein>
    <recommendedName>
        <fullName evidence="2">AAA+ ATPase domain-containing protein</fullName>
    </recommendedName>
</protein>
<evidence type="ECO:0000259" key="2">
    <source>
        <dbReference type="SMART" id="SM00382"/>
    </source>
</evidence>
<dbReference type="InterPro" id="IPR003960">
    <property type="entry name" value="ATPase_AAA_CS"/>
</dbReference>
<dbReference type="PROSITE" id="PS00674">
    <property type="entry name" value="AAA"/>
    <property type="match status" value="1"/>
</dbReference>
<dbReference type="SMART" id="SM00382">
    <property type="entry name" value="AAA"/>
    <property type="match status" value="1"/>
</dbReference>
<dbReference type="GO" id="GO:0016887">
    <property type="term" value="F:ATP hydrolysis activity"/>
    <property type="evidence" value="ECO:0007669"/>
    <property type="project" value="InterPro"/>
</dbReference>
<dbReference type="Proteomes" id="UP000229307">
    <property type="component" value="Unassembled WGS sequence"/>
</dbReference>
<dbReference type="InterPro" id="IPR003593">
    <property type="entry name" value="AAA+_ATPase"/>
</dbReference>
<comment type="similarity">
    <text evidence="1">Belongs to the AAA ATPase family.</text>
</comment>
<dbReference type="CDD" id="cd19481">
    <property type="entry name" value="RecA-like_protease"/>
    <property type="match status" value="1"/>
</dbReference>
<dbReference type="GO" id="GO:0005524">
    <property type="term" value="F:ATP binding"/>
    <property type="evidence" value="ECO:0007669"/>
    <property type="project" value="UniProtKB-KW"/>
</dbReference>
<dbReference type="GO" id="GO:0004176">
    <property type="term" value="F:ATP-dependent peptidase activity"/>
    <property type="evidence" value="ECO:0007669"/>
    <property type="project" value="TreeGrafter"/>
</dbReference>
<dbReference type="Gene3D" id="1.10.8.60">
    <property type="match status" value="1"/>
</dbReference>
<comment type="caution">
    <text evidence="3">The sequence shown here is derived from an EMBL/GenBank/DDBJ whole genome shotgun (WGS) entry which is preliminary data.</text>
</comment>
<keyword evidence="1" id="KW-0547">Nucleotide-binding</keyword>
<dbReference type="PANTHER" id="PTHR23076:SF97">
    <property type="entry name" value="ATP-DEPENDENT ZINC METALLOPROTEASE YME1L1"/>
    <property type="match status" value="1"/>
</dbReference>
<evidence type="ECO:0000256" key="1">
    <source>
        <dbReference type="RuleBase" id="RU003651"/>
    </source>
</evidence>
<dbReference type="EMBL" id="PFMR01000151">
    <property type="protein sequence ID" value="PIZ16971.1"/>
    <property type="molecule type" value="Genomic_DNA"/>
</dbReference>
<evidence type="ECO:0000313" key="4">
    <source>
        <dbReference type="Proteomes" id="UP000229307"/>
    </source>
</evidence>
<proteinExistence type="inferred from homology"/>
<dbReference type="InterPro" id="IPR027417">
    <property type="entry name" value="P-loop_NTPase"/>
</dbReference>
<gene>
    <name evidence="3" type="ORF">COY52_05580</name>
</gene>
<accession>A0A2M7SBV3</accession>
<dbReference type="SUPFAM" id="SSF52540">
    <property type="entry name" value="P-loop containing nucleoside triphosphate hydrolases"/>
    <property type="match status" value="1"/>
</dbReference>
<dbReference type="PANTHER" id="PTHR23076">
    <property type="entry name" value="METALLOPROTEASE M41 FTSH"/>
    <property type="match status" value="1"/>
</dbReference>
<feature type="domain" description="AAA+ ATPase" evidence="2">
    <location>
        <begin position="35"/>
        <end position="168"/>
    </location>
</feature>
<dbReference type="InterPro" id="IPR003959">
    <property type="entry name" value="ATPase_AAA_core"/>
</dbReference>
<name>A0A2M7SBV3_9BACT</name>
<feature type="non-terminal residue" evidence="3">
    <location>
        <position position="1"/>
    </location>
</feature>
<dbReference type="AlphaFoldDB" id="A0A2M7SBV3"/>